<evidence type="ECO:0000256" key="1">
    <source>
        <dbReference type="SAM" id="Phobius"/>
    </source>
</evidence>
<evidence type="ECO:0000313" key="2">
    <source>
        <dbReference type="EMBL" id="GAP19775.1"/>
    </source>
</evidence>
<keyword evidence="4" id="KW-1185">Reference proteome</keyword>
<dbReference type="EMBL" id="DF967975">
    <property type="protein sequence ID" value="GAP19775.1"/>
    <property type="molecule type" value="Genomic_DNA"/>
</dbReference>
<name>A0A0M8JSH5_9CHLR</name>
<reference evidence="3 4" key="2">
    <citation type="submission" date="2015-07" db="EMBL/GenBank/DDBJ databases">
        <title>Genome sequence of Levilinea saccharolytica DSM 16555.</title>
        <authorList>
            <person name="Hemp J."/>
            <person name="Ward L.M."/>
            <person name="Pace L.A."/>
            <person name="Fischer W.W."/>
        </authorList>
    </citation>
    <scope>NUCLEOTIDE SEQUENCE [LARGE SCALE GENOMIC DNA]</scope>
    <source>
        <strain evidence="3 4">KIBI-1</strain>
    </source>
</reference>
<evidence type="ECO:0000313" key="4">
    <source>
        <dbReference type="Proteomes" id="UP000050501"/>
    </source>
</evidence>
<evidence type="ECO:0000313" key="3">
    <source>
        <dbReference type="EMBL" id="KPL87399.1"/>
    </source>
</evidence>
<accession>A0A0M8JSH5</accession>
<keyword evidence="1" id="KW-0812">Transmembrane</keyword>
<gene>
    <name evidence="3" type="ORF">ADN01_04315</name>
    <name evidence="2" type="ORF">LSAC_03687</name>
</gene>
<proteinExistence type="predicted"/>
<organism evidence="2">
    <name type="scientific">Levilinea saccharolytica</name>
    <dbReference type="NCBI Taxonomy" id="229921"/>
    <lineage>
        <taxon>Bacteria</taxon>
        <taxon>Bacillati</taxon>
        <taxon>Chloroflexota</taxon>
        <taxon>Anaerolineae</taxon>
        <taxon>Anaerolineales</taxon>
        <taxon>Anaerolineaceae</taxon>
        <taxon>Levilinea</taxon>
    </lineage>
</organism>
<keyword evidence="1" id="KW-1133">Transmembrane helix</keyword>
<dbReference type="RefSeq" id="WP_062420024.1">
    <property type="nucleotide sequence ID" value="NZ_BBXZ01000193.1"/>
</dbReference>
<feature type="transmembrane region" description="Helical" evidence="1">
    <location>
        <begin position="14"/>
        <end position="34"/>
    </location>
</feature>
<dbReference type="EMBL" id="LGCM01000019">
    <property type="protein sequence ID" value="KPL87399.1"/>
    <property type="molecule type" value="Genomic_DNA"/>
</dbReference>
<protein>
    <recommendedName>
        <fullName evidence="5">DUF4177 domain-containing protein</fullName>
    </recommendedName>
</protein>
<reference evidence="2" key="1">
    <citation type="journal article" date="2015" name="Genome Announc.">
        <title>Draft Genome Sequences of Anaerolinea thermolimosa IMO-1, Bellilinea caldifistulae GOMI-1, Leptolinea tardivitalis YMTK-2, Levilinea saccharolytica KIBI-1, Longilinea arvoryzae KOME-1, Previously Described as Members of the Class Anaerolineae (Chloroflexi).</title>
        <authorList>
            <person name="Matsuura N."/>
            <person name="Tourlousse M.D."/>
            <person name="Ohashi A."/>
            <person name="Hugenholtz P."/>
            <person name="Sekiguchi Y."/>
        </authorList>
    </citation>
    <scope>NUCLEOTIDE SEQUENCE</scope>
    <source>
        <strain evidence="2">KIBI-1</strain>
    </source>
</reference>
<dbReference type="AlphaFoldDB" id="A0A0M8JSH5"/>
<dbReference type="Proteomes" id="UP000050501">
    <property type="component" value="Unassembled WGS sequence"/>
</dbReference>
<evidence type="ECO:0008006" key="5">
    <source>
        <dbReference type="Google" id="ProtNLM"/>
    </source>
</evidence>
<sequence>MELDATTINKLRKYALLGIGILALVTALLLILTATRGSAKAPKSYAQWEYQAVIATCEADRETAEMICKTLVDGDQSTMNNLLNAQGQNGWELVSVTVSKEKTYAFSFKRPK</sequence>
<keyword evidence="1" id="KW-0472">Membrane</keyword>